<feature type="compositionally biased region" description="Low complexity" evidence="1">
    <location>
        <begin position="318"/>
        <end position="331"/>
    </location>
</feature>
<evidence type="ECO:0000259" key="2">
    <source>
        <dbReference type="Pfam" id="PF00567"/>
    </source>
</evidence>
<name>A0A813R571_9BILA</name>
<protein>
    <recommendedName>
        <fullName evidence="2">Tudor domain-containing protein</fullName>
    </recommendedName>
</protein>
<evidence type="ECO:0000256" key="1">
    <source>
        <dbReference type="SAM" id="MobiDB-lite"/>
    </source>
</evidence>
<dbReference type="Gene3D" id="2.40.50.90">
    <property type="match status" value="1"/>
</dbReference>
<dbReference type="EMBL" id="CAJNOC010000554">
    <property type="protein sequence ID" value="CAF0776039.1"/>
    <property type="molecule type" value="Genomic_DNA"/>
</dbReference>
<feature type="region of interest" description="Disordered" evidence="1">
    <location>
        <begin position="348"/>
        <end position="371"/>
    </location>
</feature>
<comment type="caution">
    <text evidence="3">The sequence shown here is derived from an EMBL/GenBank/DDBJ whole genome shotgun (WGS) entry which is preliminary data.</text>
</comment>
<keyword evidence="4" id="KW-1185">Reference proteome</keyword>
<sequence>MAQFDKLYIIAKIIKNPSNFCAVIGKISDLDKFYNFQLELNKWGNENQLKLPENIHDLSIRQSVLIKYNTLSNQDSIWKRAKIVTIDNDRNKIGVFLIDDGSFFEKELNEIRIDLPDFYDTFEPQVKLCSLNNVDPQSETNDWSQEGNQFFKHFLSQNGLIANIIEKREITQAEKITVININCFSEIFLVEIFKNEINIRSQLISNGYAKMNTPSYINIDQSSQQSGVYPSDHEHEIDTHKNNMETESEIQDITDTMAKKQQIIETINLDDSDGEDFVFVGSVNNPKILENEQSRSILNSKRSFPSQISLSILDTHSSDSNGSLGSNSSESQGTKKFRISNSFNELKISSNSDNAPNNSSSNNNNNSNIVALNNSDEDDEIYKCTKIDNPNRKILNPRSFVYSDETISTGYRPNIDVDGIQLTRAIKFANKERLNKLMGNERTQLIPKPKLFEPNNQLFGNLKAKEQKIFEILGELTSTLESKSKSLVLFYKQDTSTNSYLIIKCILKEISNSNFSAEQGVELLSGFKFCRDEIFLKAFDQYVNNIELLYSDATYTNLADSDIKCLCELMAKLYLVSRHDTQDISWLKKAGNYCRDKIKSWATLSITKNTQNFVIKRNFKNVRHFLEKCIIQFKMFDYETFQYVYEKARNYTMDNALKEDVKIESFLIVDVYAKEFVKISRSSSDNLFINNFSNSNGLQLRSPAKSFAQFRRNAENQIQAQSQNSSQQSASNQPVFRFAKFNHN</sequence>
<organism evidence="3 4">
    <name type="scientific">Brachionus calyciflorus</name>
    <dbReference type="NCBI Taxonomy" id="104777"/>
    <lineage>
        <taxon>Eukaryota</taxon>
        <taxon>Metazoa</taxon>
        <taxon>Spiralia</taxon>
        <taxon>Gnathifera</taxon>
        <taxon>Rotifera</taxon>
        <taxon>Eurotatoria</taxon>
        <taxon>Monogononta</taxon>
        <taxon>Pseudotrocha</taxon>
        <taxon>Ploima</taxon>
        <taxon>Brachionidae</taxon>
        <taxon>Brachionus</taxon>
    </lineage>
</organism>
<dbReference type="SUPFAM" id="SSF63748">
    <property type="entry name" value="Tudor/PWWP/MBT"/>
    <property type="match status" value="1"/>
</dbReference>
<feature type="domain" description="Tudor" evidence="2">
    <location>
        <begin position="16"/>
        <end position="133"/>
    </location>
</feature>
<accession>A0A813R571</accession>
<feature type="compositionally biased region" description="Low complexity" evidence="1">
    <location>
        <begin position="349"/>
        <end position="371"/>
    </location>
</feature>
<dbReference type="Proteomes" id="UP000663879">
    <property type="component" value="Unassembled WGS sequence"/>
</dbReference>
<gene>
    <name evidence="3" type="ORF">OXX778_LOCUS5206</name>
</gene>
<reference evidence="3" key="1">
    <citation type="submission" date="2021-02" db="EMBL/GenBank/DDBJ databases">
        <authorList>
            <person name="Nowell W R."/>
        </authorList>
    </citation>
    <scope>NUCLEOTIDE SEQUENCE</scope>
    <source>
        <strain evidence="3">Ploen Becks lab</strain>
    </source>
</reference>
<proteinExistence type="predicted"/>
<dbReference type="InterPro" id="IPR002999">
    <property type="entry name" value="Tudor"/>
</dbReference>
<dbReference type="OrthoDB" id="10524593at2759"/>
<evidence type="ECO:0000313" key="3">
    <source>
        <dbReference type="EMBL" id="CAF0776039.1"/>
    </source>
</evidence>
<dbReference type="InterPro" id="IPR035437">
    <property type="entry name" value="SNase_OB-fold_sf"/>
</dbReference>
<dbReference type="Pfam" id="PF00567">
    <property type="entry name" value="TUDOR"/>
    <property type="match status" value="1"/>
</dbReference>
<dbReference type="AlphaFoldDB" id="A0A813R571"/>
<evidence type="ECO:0000313" key="4">
    <source>
        <dbReference type="Proteomes" id="UP000663879"/>
    </source>
</evidence>
<feature type="region of interest" description="Disordered" evidence="1">
    <location>
        <begin position="316"/>
        <end position="335"/>
    </location>
</feature>